<keyword evidence="3" id="KW-1185">Reference proteome</keyword>
<accession>A0A2P6VLE0</accession>
<gene>
    <name evidence="2" type="ORF">C2E20_1735</name>
</gene>
<proteinExistence type="predicted"/>
<dbReference type="Proteomes" id="UP000239649">
    <property type="component" value="Unassembled WGS sequence"/>
</dbReference>
<keyword evidence="1" id="KW-0472">Membrane</keyword>
<dbReference type="AlphaFoldDB" id="A0A2P6VLE0"/>
<comment type="caution">
    <text evidence="2">The sequence shown here is derived from an EMBL/GenBank/DDBJ whole genome shotgun (WGS) entry which is preliminary data.</text>
</comment>
<keyword evidence="1" id="KW-1133">Transmembrane helix</keyword>
<dbReference type="GO" id="GO:0032259">
    <property type="term" value="P:methylation"/>
    <property type="evidence" value="ECO:0007669"/>
    <property type="project" value="UniProtKB-KW"/>
</dbReference>
<protein>
    <submittedName>
        <fullName evidence="2">O-methyltransferase family 3</fullName>
    </submittedName>
</protein>
<sequence>MGAIPASYAREPPREPRRLLGMKLHHVLTVSLLAAITVACWSGAGGLATPGRLTMPVCPPPAACTEAVAVTQPAGGCDRAAKYDLSHLTQAADQRVLGPVQAMEPWGGRLYTVDVSPKVPILDPTRHSFVHKNVFNLTAADLDGQHMDLVFFDAHVLEPQMHMYNLLVREGLITNDTVIALHDTHLHPTKSLKSAYEVPGGWVHQPVERVMVNTLHREGWDAWSLHTPHARMAGALPFRHGVTIMGRFAEMQT</sequence>
<dbReference type="GO" id="GO:0008168">
    <property type="term" value="F:methyltransferase activity"/>
    <property type="evidence" value="ECO:0007669"/>
    <property type="project" value="UniProtKB-KW"/>
</dbReference>
<organism evidence="2 3">
    <name type="scientific">Micractinium conductrix</name>
    <dbReference type="NCBI Taxonomy" id="554055"/>
    <lineage>
        <taxon>Eukaryota</taxon>
        <taxon>Viridiplantae</taxon>
        <taxon>Chlorophyta</taxon>
        <taxon>core chlorophytes</taxon>
        <taxon>Trebouxiophyceae</taxon>
        <taxon>Chlorellales</taxon>
        <taxon>Chlorellaceae</taxon>
        <taxon>Chlorella clade</taxon>
        <taxon>Micractinium</taxon>
    </lineage>
</organism>
<reference evidence="2 3" key="1">
    <citation type="journal article" date="2018" name="Plant J.">
        <title>Genome sequences of Chlorella sorokiniana UTEX 1602 and Micractinium conductrix SAG 241.80: implications to maltose excretion by a green alga.</title>
        <authorList>
            <person name="Arriola M.B."/>
            <person name="Velmurugan N."/>
            <person name="Zhang Y."/>
            <person name="Plunkett M.H."/>
            <person name="Hondzo H."/>
            <person name="Barney B.M."/>
        </authorList>
    </citation>
    <scope>NUCLEOTIDE SEQUENCE [LARGE SCALE GENOMIC DNA]</scope>
    <source>
        <strain evidence="2 3">SAG 241.80</strain>
    </source>
</reference>
<name>A0A2P6VLE0_9CHLO</name>
<feature type="transmembrane region" description="Helical" evidence="1">
    <location>
        <begin position="27"/>
        <end position="48"/>
    </location>
</feature>
<dbReference type="EMBL" id="LHPF02000003">
    <property type="protein sequence ID" value="PSC74904.1"/>
    <property type="molecule type" value="Genomic_DNA"/>
</dbReference>
<evidence type="ECO:0000313" key="3">
    <source>
        <dbReference type="Proteomes" id="UP000239649"/>
    </source>
</evidence>
<keyword evidence="1" id="KW-0812">Transmembrane</keyword>
<evidence type="ECO:0000313" key="2">
    <source>
        <dbReference type="EMBL" id="PSC74904.1"/>
    </source>
</evidence>
<evidence type="ECO:0000256" key="1">
    <source>
        <dbReference type="SAM" id="Phobius"/>
    </source>
</evidence>